<dbReference type="InterPro" id="IPR005334">
    <property type="entry name" value="Tctex-1-like"/>
</dbReference>
<sequence length="180" mass="20683">MEGFRKLLAGVKTNSSNVSDKKSESDNASTTAKAKLGRFRLKMRMLSNLGARNLSSQQTFVTYENTYKMEPTDNKTFSSRRAEKVIEGVFEHYLQGKNYDPKIFPRLIKTLTELIRDRVKMQGLDRYKIIATVTMIQNKDQGIQLSSRALWNHNFDNYASVAYEGPNYYAVGSVYALYYD</sequence>
<dbReference type="EMBL" id="BLXT01003731">
    <property type="protein sequence ID" value="GFO03824.1"/>
    <property type="molecule type" value="Genomic_DNA"/>
</dbReference>
<dbReference type="PANTHER" id="PTHR21255:SF65">
    <property type="entry name" value="TCTEX1 DOMAIN-CONTAINING PROTEIN 2"/>
    <property type="match status" value="1"/>
</dbReference>
<accession>A0AAV4AC66</accession>
<dbReference type="AlphaFoldDB" id="A0AAV4AC66"/>
<dbReference type="InterPro" id="IPR038586">
    <property type="entry name" value="Tctex-1-like_sf"/>
</dbReference>
<protein>
    <submittedName>
        <fullName evidence="2">TCTEX1 domain-containing protein 1-like</fullName>
    </submittedName>
</protein>
<evidence type="ECO:0000256" key="1">
    <source>
        <dbReference type="ARBA" id="ARBA00005361"/>
    </source>
</evidence>
<dbReference type="PANTHER" id="PTHR21255">
    <property type="entry name" value="T-COMPLEX-ASSOCIATED-TESTIS-EXPRESSED 1/ DYNEIN LIGHT CHAIN"/>
    <property type="match status" value="1"/>
</dbReference>
<dbReference type="GO" id="GO:0005868">
    <property type="term" value="C:cytoplasmic dynein complex"/>
    <property type="evidence" value="ECO:0007669"/>
    <property type="project" value="TreeGrafter"/>
</dbReference>
<organism evidence="2 3">
    <name type="scientific">Plakobranchus ocellatus</name>
    <dbReference type="NCBI Taxonomy" id="259542"/>
    <lineage>
        <taxon>Eukaryota</taxon>
        <taxon>Metazoa</taxon>
        <taxon>Spiralia</taxon>
        <taxon>Lophotrochozoa</taxon>
        <taxon>Mollusca</taxon>
        <taxon>Gastropoda</taxon>
        <taxon>Heterobranchia</taxon>
        <taxon>Euthyneura</taxon>
        <taxon>Panpulmonata</taxon>
        <taxon>Sacoglossa</taxon>
        <taxon>Placobranchoidea</taxon>
        <taxon>Plakobranchidae</taxon>
        <taxon>Plakobranchus</taxon>
    </lineage>
</organism>
<dbReference type="CDD" id="cd21451">
    <property type="entry name" value="DLC-like_TCTEX1D"/>
    <property type="match status" value="1"/>
</dbReference>
<name>A0AAV4AC66_9GAST</name>
<gene>
    <name evidence="2" type="ORF">PoB_003032900</name>
</gene>
<reference evidence="2 3" key="1">
    <citation type="journal article" date="2021" name="Elife">
        <title>Chloroplast acquisition without the gene transfer in kleptoplastic sea slugs, Plakobranchus ocellatus.</title>
        <authorList>
            <person name="Maeda T."/>
            <person name="Takahashi S."/>
            <person name="Yoshida T."/>
            <person name="Shimamura S."/>
            <person name="Takaki Y."/>
            <person name="Nagai Y."/>
            <person name="Toyoda A."/>
            <person name="Suzuki Y."/>
            <person name="Arimoto A."/>
            <person name="Ishii H."/>
            <person name="Satoh N."/>
            <person name="Nishiyama T."/>
            <person name="Hasebe M."/>
            <person name="Maruyama T."/>
            <person name="Minagawa J."/>
            <person name="Obokata J."/>
            <person name="Shigenobu S."/>
        </authorList>
    </citation>
    <scope>NUCLEOTIDE SEQUENCE [LARGE SCALE GENOMIC DNA]</scope>
</reference>
<proteinExistence type="inferred from homology"/>
<dbReference type="GO" id="GO:0045505">
    <property type="term" value="F:dynein intermediate chain binding"/>
    <property type="evidence" value="ECO:0007669"/>
    <property type="project" value="TreeGrafter"/>
</dbReference>
<evidence type="ECO:0000313" key="3">
    <source>
        <dbReference type="Proteomes" id="UP000735302"/>
    </source>
</evidence>
<keyword evidence="3" id="KW-1185">Reference proteome</keyword>
<dbReference type="GO" id="GO:0005737">
    <property type="term" value="C:cytoplasm"/>
    <property type="evidence" value="ECO:0007669"/>
    <property type="project" value="TreeGrafter"/>
</dbReference>
<dbReference type="Proteomes" id="UP000735302">
    <property type="component" value="Unassembled WGS sequence"/>
</dbReference>
<dbReference type="GO" id="GO:0007018">
    <property type="term" value="P:microtubule-based movement"/>
    <property type="evidence" value="ECO:0007669"/>
    <property type="project" value="TreeGrafter"/>
</dbReference>
<dbReference type="Gene3D" id="3.30.1140.40">
    <property type="entry name" value="Tctex-1"/>
    <property type="match status" value="1"/>
</dbReference>
<evidence type="ECO:0000313" key="2">
    <source>
        <dbReference type="EMBL" id="GFO03824.1"/>
    </source>
</evidence>
<comment type="similarity">
    <text evidence="1">Belongs to the dynein light chain Tctex-type family.</text>
</comment>
<comment type="caution">
    <text evidence="2">The sequence shown here is derived from an EMBL/GenBank/DDBJ whole genome shotgun (WGS) entry which is preliminary data.</text>
</comment>
<dbReference type="Pfam" id="PF03645">
    <property type="entry name" value="Tctex-1"/>
    <property type="match status" value="1"/>
</dbReference>